<evidence type="ECO:0000256" key="10">
    <source>
        <dbReference type="ARBA" id="ARBA00023056"/>
    </source>
</evidence>
<comment type="pathway">
    <text evidence="3">Glycan biosynthesis; glycogen biosynthesis.</text>
</comment>
<dbReference type="InterPro" id="IPR017853">
    <property type="entry name" value="GH"/>
</dbReference>
<dbReference type="NCBIfam" id="NF008967">
    <property type="entry name" value="PRK12313.1"/>
    <property type="match status" value="1"/>
</dbReference>
<gene>
    <name evidence="14" type="primary">glgB</name>
    <name evidence="14" type="ORF">H9X81_03255</name>
</gene>
<keyword evidence="11" id="KW-0119">Carbohydrate metabolism</keyword>
<dbReference type="SUPFAM" id="SSF81296">
    <property type="entry name" value="E set domains"/>
    <property type="match status" value="1"/>
</dbReference>
<evidence type="ECO:0000256" key="9">
    <source>
        <dbReference type="ARBA" id="ARBA00023001"/>
    </source>
</evidence>
<dbReference type="EMBL" id="JACSNR010000002">
    <property type="protein sequence ID" value="MBM6922710.1"/>
    <property type="molecule type" value="Genomic_DNA"/>
</dbReference>
<dbReference type="InterPro" id="IPR006407">
    <property type="entry name" value="GlgB"/>
</dbReference>
<evidence type="ECO:0000256" key="6">
    <source>
        <dbReference type="ARBA" id="ARBA00022600"/>
    </source>
</evidence>
<dbReference type="PANTHER" id="PTHR43651">
    <property type="entry name" value="1,4-ALPHA-GLUCAN-BRANCHING ENZYME"/>
    <property type="match status" value="1"/>
</dbReference>
<keyword evidence="6" id="KW-0321">Glycogen metabolism</keyword>
<dbReference type="InterPro" id="IPR044143">
    <property type="entry name" value="GlgB_N_E_set_prok"/>
</dbReference>
<comment type="function">
    <text evidence="2">Catalyzes the formation of the alpha-1,6-glucosidic linkages in glycogen by scission of a 1,4-alpha-linked oligosaccharide from growing alpha-1,4-glucan chains and the subsequent attachment of the oligosaccharide to the alpha-1,6 position.</text>
</comment>
<keyword evidence="8" id="KW-0808">Transferase</keyword>
<dbReference type="Proteomes" id="UP000724149">
    <property type="component" value="Unassembled WGS sequence"/>
</dbReference>
<evidence type="ECO:0000256" key="1">
    <source>
        <dbReference type="ARBA" id="ARBA00000826"/>
    </source>
</evidence>
<accession>A0ABS2GJN6</accession>
<dbReference type="Gene3D" id="2.60.40.1180">
    <property type="entry name" value="Golgi alpha-mannosidase II"/>
    <property type="match status" value="1"/>
</dbReference>
<dbReference type="CDD" id="cd11322">
    <property type="entry name" value="AmyAc_Glg_BE"/>
    <property type="match status" value="1"/>
</dbReference>
<proteinExistence type="inferred from homology"/>
<comment type="catalytic activity">
    <reaction evidence="1">
        <text>Transfers a segment of a (1-&gt;4)-alpha-D-glucan chain to a primary hydroxy group in a similar glucan chain.</text>
        <dbReference type="EC" id="2.4.1.18"/>
    </reaction>
</comment>
<dbReference type="Pfam" id="PF00128">
    <property type="entry name" value="Alpha-amylase"/>
    <property type="match status" value="2"/>
</dbReference>
<dbReference type="SMART" id="SM00642">
    <property type="entry name" value="Aamy"/>
    <property type="match status" value="1"/>
</dbReference>
<keyword evidence="9" id="KW-0136">Cellulose degradation</keyword>
<evidence type="ECO:0000256" key="4">
    <source>
        <dbReference type="ARBA" id="ARBA00009000"/>
    </source>
</evidence>
<evidence type="ECO:0000256" key="11">
    <source>
        <dbReference type="ARBA" id="ARBA00023277"/>
    </source>
</evidence>
<dbReference type="InterPro" id="IPR013783">
    <property type="entry name" value="Ig-like_fold"/>
</dbReference>
<comment type="caution">
    <text evidence="14">The sequence shown here is derived from an EMBL/GenBank/DDBJ whole genome shotgun (WGS) entry which is preliminary data.</text>
</comment>
<dbReference type="InterPro" id="IPR006048">
    <property type="entry name" value="A-amylase/branching_C"/>
</dbReference>
<dbReference type="SUPFAM" id="SSF51011">
    <property type="entry name" value="Glycosyl hydrolase domain"/>
    <property type="match status" value="1"/>
</dbReference>
<reference evidence="14 15" key="1">
    <citation type="journal article" date="2021" name="Sci. Rep.">
        <title>The distribution of antibiotic resistance genes in chicken gut microbiota commensals.</title>
        <authorList>
            <person name="Juricova H."/>
            <person name="Matiasovicova J."/>
            <person name="Kubasova T."/>
            <person name="Cejkova D."/>
            <person name="Rychlik I."/>
        </authorList>
    </citation>
    <scope>NUCLEOTIDE SEQUENCE [LARGE SCALE GENOMIC DNA]</scope>
    <source>
        <strain evidence="14 15">An564</strain>
    </source>
</reference>
<dbReference type="PANTHER" id="PTHR43651:SF3">
    <property type="entry name" value="1,4-ALPHA-GLUCAN-BRANCHING ENZYME"/>
    <property type="match status" value="1"/>
</dbReference>
<evidence type="ECO:0000313" key="15">
    <source>
        <dbReference type="Proteomes" id="UP000724149"/>
    </source>
</evidence>
<organism evidence="14 15">
    <name type="scientific">Hydrogenoanaerobacterium saccharovorans</name>
    <dbReference type="NCBI Taxonomy" id="474960"/>
    <lineage>
        <taxon>Bacteria</taxon>
        <taxon>Bacillati</taxon>
        <taxon>Bacillota</taxon>
        <taxon>Clostridia</taxon>
        <taxon>Eubacteriales</taxon>
        <taxon>Oscillospiraceae</taxon>
        <taxon>Hydrogenoanaerobacterium</taxon>
    </lineage>
</organism>
<dbReference type="CDD" id="cd02855">
    <property type="entry name" value="E_set_GBE_prok_N"/>
    <property type="match status" value="1"/>
</dbReference>
<evidence type="ECO:0000256" key="7">
    <source>
        <dbReference type="ARBA" id="ARBA00022676"/>
    </source>
</evidence>
<dbReference type="InterPro" id="IPR037439">
    <property type="entry name" value="Branching_enzy"/>
</dbReference>
<sequence>MARISKQDAAFLERFHNGTEPRAHTYFGAHLTRKRTGEEGVTFRVWAPNATGVSVVGDFNGWDPKAARMRRVDDQGVWECFISGLPAGTAYKYCMIAANGNTLLKMDPYGVRTTPQPQNDSMVAGADCYAWGDDSWMTERKSFGHGRPINIYQVHAGSWRRHEDGRLCTYAELADTLPDYVHEMGYNYLELTPLMEYSFDGAWGYRTTNYFSPTFRYGDPDGLRKLVDRCHQLGIGVLMDWNIAHFPKDSYGLIDLDGGSCYEYSDPMKREHSQWDTRVFDYGRQEVREFLISNALYWLEEYHMDGLRLNNVSSMLYLDYGKESWEWTPNIQGGRENLEAIDFLKRLNETVQAEVPGALMIGEEFSGFENMTLPVLHGGLGFTHMWNVRWTEAMMNYFSLAPEYRAYNLDRLVFSATTAFEEDYILPLSYKEFVYGKRSLLEKFPGLEAEKMAGVRSFFGFMMAFPGKKMSFMGSEFGQVGQWDYHSQLEWDLLENEGHRQMQTCIRELNHIYARNCPLWQDESNKGSFYWIDPGRTDPDVVAFSRIDEEGDELLVVCNFSDTACDYKLGLPEEKTYTVIFDSNLTRYGGTQTEENRRILPVPREYGSFDQYAELELAPYSVLYLRYDVQPD</sequence>
<dbReference type="Pfam" id="PF02806">
    <property type="entry name" value="Alpha-amylase_C"/>
    <property type="match status" value="1"/>
</dbReference>
<keyword evidence="15" id="KW-1185">Reference proteome</keyword>
<evidence type="ECO:0000256" key="3">
    <source>
        <dbReference type="ARBA" id="ARBA00004964"/>
    </source>
</evidence>
<evidence type="ECO:0000256" key="5">
    <source>
        <dbReference type="ARBA" id="ARBA00012541"/>
    </source>
</evidence>
<dbReference type="InterPro" id="IPR013780">
    <property type="entry name" value="Glyco_hydro_b"/>
</dbReference>
<evidence type="ECO:0000259" key="13">
    <source>
        <dbReference type="SMART" id="SM00642"/>
    </source>
</evidence>
<name>A0ABS2GJN6_9FIRM</name>
<keyword evidence="9" id="KW-0624">Polysaccharide degradation</keyword>
<dbReference type="PIRSF" id="PIRSF000463">
    <property type="entry name" value="GlgB"/>
    <property type="match status" value="1"/>
</dbReference>
<dbReference type="RefSeq" id="WP_204719770.1">
    <property type="nucleotide sequence ID" value="NZ_JACSNR010000002.1"/>
</dbReference>
<dbReference type="InterPro" id="IPR006047">
    <property type="entry name" value="GH13_cat_dom"/>
</dbReference>
<comment type="similarity">
    <text evidence="4">Belongs to the glycosyl hydrolase 13 family. GlgB subfamily.</text>
</comment>
<dbReference type="Gene3D" id="2.60.40.10">
    <property type="entry name" value="Immunoglobulins"/>
    <property type="match status" value="1"/>
</dbReference>
<protein>
    <recommendedName>
        <fullName evidence="5 12">1,4-alpha-glucan branching enzyme</fullName>
        <ecNumber evidence="5 12">2.4.1.18</ecNumber>
    </recommendedName>
</protein>
<dbReference type="InterPro" id="IPR004193">
    <property type="entry name" value="Glyco_hydro_13_N"/>
</dbReference>
<evidence type="ECO:0000256" key="12">
    <source>
        <dbReference type="NCBIfam" id="TIGR01515"/>
    </source>
</evidence>
<evidence type="ECO:0000313" key="14">
    <source>
        <dbReference type="EMBL" id="MBM6922710.1"/>
    </source>
</evidence>
<dbReference type="SUPFAM" id="SSF51445">
    <property type="entry name" value="(Trans)glycosidases"/>
    <property type="match status" value="1"/>
</dbReference>
<evidence type="ECO:0000256" key="2">
    <source>
        <dbReference type="ARBA" id="ARBA00002953"/>
    </source>
</evidence>
<evidence type="ECO:0000256" key="8">
    <source>
        <dbReference type="ARBA" id="ARBA00022679"/>
    </source>
</evidence>
<dbReference type="Pfam" id="PF02922">
    <property type="entry name" value="CBM_48"/>
    <property type="match status" value="1"/>
</dbReference>
<keyword evidence="10" id="KW-0320">Glycogen biosynthesis</keyword>
<dbReference type="EC" id="2.4.1.18" evidence="5 12"/>
<keyword evidence="7" id="KW-0328">Glycosyltransferase</keyword>
<dbReference type="InterPro" id="IPR014756">
    <property type="entry name" value="Ig_E-set"/>
</dbReference>
<dbReference type="Gene3D" id="3.20.20.80">
    <property type="entry name" value="Glycosidases"/>
    <property type="match status" value="1"/>
</dbReference>
<dbReference type="NCBIfam" id="TIGR01515">
    <property type="entry name" value="branching_enzym"/>
    <property type="match status" value="1"/>
</dbReference>
<feature type="domain" description="Glycosyl hydrolase family 13 catalytic" evidence="13">
    <location>
        <begin position="153"/>
        <end position="515"/>
    </location>
</feature>